<organism evidence="1 4">
    <name type="scientific">Glaesserella parasuis</name>
    <name type="common">Haemophilus parasuis</name>
    <dbReference type="NCBI Taxonomy" id="738"/>
    <lineage>
        <taxon>Bacteria</taxon>
        <taxon>Pseudomonadati</taxon>
        <taxon>Pseudomonadota</taxon>
        <taxon>Gammaproteobacteria</taxon>
        <taxon>Pasteurellales</taxon>
        <taxon>Pasteurellaceae</taxon>
        <taxon>Glaesserella</taxon>
    </lineage>
</organism>
<dbReference type="RefSeq" id="WP_021112541.1">
    <property type="nucleotide sequence ID" value="NZ_CP041334.1"/>
</dbReference>
<proteinExistence type="predicted"/>
<evidence type="ECO:0000313" key="1">
    <source>
        <dbReference type="EMBL" id="QKY72762.1"/>
    </source>
</evidence>
<reference evidence="3" key="3">
    <citation type="submission" date="2023-04" db="EMBL/GenBank/DDBJ databases">
        <title>Molecular characterization of the Integrative and Conjugative elements harboring multidrug-resistance gene from Glaesserella (Haemophilus) parasuis.</title>
        <authorList>
            <person name="Che Y."/>
            <person name="Zhou L."/>
        </authorList>
    </citation>
    <scope>NUCLEOTIDE SEQUENCE</scope>
    <source>
        <strain evidence="3">Z44</strain>
    </source>
</reference>
<dbReference type="AlphaFoldDB" id="A0A084EZB4"/>
<dbReference type="GeneID" id="66619389"/>
<reference evidence="2" key="2">
    <citation type="submission" date="2021-03" db="EMBL/GenBank/DDBJ databases">
        <title>Characterization of a novel Integrative Conjugative Element in Glaesserella parasuis.</title>
        <authorList>
            <person name="Hu G."/>
            <person name="Sun H."/>
        </authorList>
    </citation>
    <scope>NUCLEOTIDE SEQUENCE</scope>
    <source>
        <strain evidence="2">GHP1807</strain>
    </source>
</reference>
<accession>A0A084EZB4</accession>
<evidence type="ECO:0000313" key="2">
    <source>
        <dbReference type="EMBL" id="QSX16188.1"/>
    </source>
</evidence>
<gene>
    <name evidence="1" type="ORF">FLK62_05510</name>
    <name evidence="2" type="ORF">J1G54_07275</name>
    <name evidence="3" type="ORF">QBL01_05180</name>
</gene>
<sequence length="113" mass="13328">MKKAILDFIKNKKLQIPLIYTDCEEVTCYIRFYIPNTKWEFYIYEIDETYNFANALVYSPHTHDIPDYGLVPLQNFVAEYTEAFSEDDFSLVAIDETFIPTKLSIVINQHKNS</sequence>
<dbReference type="Proteomes" id="UP000662736">
    <property type="component" value="Chromosome"/>
</dbReference>
<dbReference type="EMBL" id="CP121769">
    <property type="protein sequence ID" value="WGE10968.1"/>
    <property type="molecule type" value="Genomic_DNA"/>
</dbReference>
<dbReference type="Proteomes" id="UP001222296">
    <property type="component" value="Chromosome"/>
</dbReference>
<evidence type="ECO:0000313" key="4">
    <source>
        <dbReference type="Proteomes" id="UP000509790"/>
    </source>
</evidence>
<name>A0A084EZB4_GLAPU</name>
<reference evidence="1 4" key="1">
    <citation type="submission" date="2019-06" db="EMBL/GenBank/DDBJ databases">
        <title>Complete genome sequence of Haemophilus parasuis HPS412.</title>
        <authorList>
            <person name="Yang S."/>
            <person name="Huang C."/>
        </authorList>
    </citation>
    <scope>NUCLEOTIDE SEQUENCE [LARGE SCALE GENOMIC DNA]</scope>
    <source>
        <strain evidence="1 4">HPS412</strain>
    </source>
</reference>
<dbReference type="EMBL" id="CP041334">
    <property type="protein sequence ID" value="QKY72762.1"/>
    <property type="molecule type" value="Genomic_DNA"/>
</dbReference>
<dbReference type="EMBL" id="CP071491">
    <property type="protein sequence ID" value="QSX16188.1"/>
    <property type="molecule type" value="Genomic_DNA"/>
</dbReference>
<protein>
    <submittedName>
        <fullName evidence="1">Uncharacterized protein</fullName>
    </submittedName>
</protein>
<dbReference type="OrthoDB" id="9900614at2"/>
<evidence type="ECO:0000313" key="3">
    <source>
        <dbReference type="EMBL" id="WGE10968.1"/>
    </source>
</evidence>
<dbReference type="Proteomes" id="UP000509790">
    <property type="component" value="Chromosome"/>
</dbReference>